<protein>
    <submittedName>
        <fullName evidence="3">Transposase</fullName>
    </submittedName>
</protein>
<evidence type="ECO:0000313" key="1">
    <source>
        <dbReference type="EMBL" id="VDP24035.1"/>
    </source>
</evidence>
<dbReference type="EMBL" id="UZAJ01042943">
    <property type="protein sequence ID" value="VDP24035.1"/>
    <property type="molecule type" value="Genomic_DNA"/>
</dbReference>
<reference evidence="1 2" key="2">
    <citation type="submission" date="2018-11" db="EMBL/GenBank/DDBJ databases">
        <authorList>
            <consortium name="Pathogen Informatics"/>
        </authorList>
    </citation>
    <scope>NUCLEOTIDE SEQUENCE [LARGE SCALE GENOMIC DNA]</scope>
</reference>
<accession>A0A183I7V0</accession>
<name>A0A183I7V0_9BILA</name>
<keyword evidence="2" id="KW-1185">Reference proteome</keyword>
<sequence>MMDAKIAVIQCARQWPLYFSVQFPVVDQFINRVTNEVVNAHRILTVHETGLAALDSGNSFQP</sequence>
<gene>
    <name evidence="1" type="ORF">OFLC_LOCUS15812</name>
</gene>
<reference evidence="3" key="1">
    <citation type="submission" date="2016-06" db="UniProtKB">
        <authorList>
            <consortium name="WormBaseParasite"/>
        </authorList>
    </citation>
    <scope>IDENTIFICATION</scope>
</reference>
<dbReference type="Proteomes" id="UP000267606">
    <property type="component" value="Unassembled WGS sequence"/>
</dbReference>
<dbReference type="AlphaFoldDB" id="A0A183I7V0"/>
<evidence type="ECO:0000313" key="3">
    <source>
        <dbReference type="WBParaSite" id="OFLC_0001582501-mRNA-1"/>
    </source>
</evidence>
<proteinExistence type="predicted"/>
<organism evidence="3">
    <name type="scientific">Onchocerca flexuosa</name>
    <dbReference type="NCBI Taxonomy" id="387005"/>
    <lineage>
        <taxon>Eukaryota</taxon>
        <taxon>Metazoa</taxon>
        <taxon>Ecdysozoa</taxon>
        <taxon>Nematoda</taxon>
        <taxon>Chromadorea</taxon>
        <taxon>Rhabditida</taxon>
        <taxon>Spirurina</taxon>
        <taxon>Spiruromorpha</taxon>
        <taxon>Filarioidea</taxon>
        <taxon>Onchocercidae</taxon>
        <taxon>Onchocerca</taxon>
    </lineage>
</organism>
<evidence type="ECO:0000313" key="2">
    <source>
        <dbReference type="Proteomes" id="UP000267606"/>
    </source>
</evidence>
<dbReference type="WBParaSite" id="OFLC_0001582501-mRNA-1">
    <property type="protein sequence ID" value="OFLC_0001582501-mRNA-1"/>
    <property type="gene ID" value="OFLC_0001582501"/>
</dbReference>